<dbReference type="Gene3D" id="2.20.130.30">
    <property type="entry name" value="Protein of unknown function DUF2782"/>
    <property type="match status" value="1"/>
</dbReference>
<evidence type="ECO:0000256" key="1">
    <source>
        <dbReference type="SAM" id="SignalP"/>
    </source>
</evidence>
<dbReference type="InterPro" id="IPR021357">
    <property type="entry name" value="DUF2782"/>
</dbReference>
<dbReference type="GeneID" id="95333304"/>
<evidence type="ECO:0008006" key="4">
    <source>
        <dbReference type="Google" id="ProtNLM"/>
    </source>
</evidence>
<dbReference type="EMBL" id="CP000285">
    <property type="protein sequence ID" value="ABE57909.1"/>
    <property type="molecule type" value="Genomic_DNA"/>
</dbReference>
<dbReference type="HOGENOM" id="CLU_145353_1_0_6"/>
<reference evidence="2 3" key="1">
    <citation type="journal article" date="2011" name="Stand. Genomic Sci.">
        <title>Complete genome sequence of the halophilic and highly halotolerant Chromohalobacter salexigens type strain (1H11(T)).</title>
        <authorList>
            <person name="Copeland A."/>
            <person name="O'Connor K."/>
            <person name="Lucas S."/>
            <person name="Lapidus A."/>
            <person name="Berry K.W."/>
            <person name="Detter J.C."/>
            <person name="Del Rio T.G."/>
            <person name="Hammon N."/>
            <person name="Dalin E."/>
            <person name="Tice H."/>
            <person name="Pitluck S."/>
            <person name="Bruce D."/>
            <person name="Goodwin L."/>
            <person name="Han C."/>
            <person name="Tapia R."/>
            <person name="Saunders E."/>
            <person name="Schmutz J."/>
            <person name="Brettin T."/>
            <person name="Larimer F."/>
            <person name="Land M."/>
            <person name="Hauser L."/>
            <person name="Vargas C."/>
            <person name="Nieto J.J."/>
            <person name="Kyrpides N.C."/>
            <person name="Ivanova N."/>
            <person name="Goker M."/>
            <person name="Klenk H.P."/>
            <person name="Csonka L.N."/>
            <person name="Woyke T."/>
        </authorList>
    </citation>
    <scope>NUCLEOTIDE SEQUENCE [LARGE SCALE GENOMIC DNA]</scope>
    <source>
        <strain evidence="3">ATCC BAA-138 / DSM 3043 / CIP 106854 / NCIMB 13768 / 1H11</strain>
    </source>
</reference>
<dbReference type="KEGG" id="csa:Csal_0547"/>
<evidence type="ECO:0000313" key="2">
    <source>
        <dbReference type="EMBL" id="ABE57909.1"/>
    </source>
</evidence>
<evidence type="ECO:0000313" key="3">
    <source>
        <dbReference type="Proteomes" id="UP000000239"/>
    </source>
</evidence>
<dbReference type="Proteomes" id="UP000000239">
    <property type="component" value="Chromosome"/>
</dbReference>
<dbReference type="AlphaFoldDB" id="Q1R049"/>
<accession>Q1R049</accession>
<name>Q1R049_CHRI1</name>
<sequence length="90" mass="10044">MQRSRILPPLILGLCLGVIAPPVVAQQPEITVRQDDARTIKEYRVNGKLYAIEIMPRDGSDYYLVDDDGDGNFEHSDSADLEVPDWVTGD</sequence>
<gene>
    <name evidence="2" type="ordered locus">Csal_0547</name>
</gene>
<dbReference type="STRING" id="290398.Csal_0547"/>
<feature type="chain" id="PRO_5004196278" description="DUF2782 domain-containing protein" evidence="1">
    <location>
        <begin position="26"/>
        <end position="90"/>
    </location>
</feature>
<keyword evidence="3" id="KW-1185">Reference proteome</keyword>
<dbReference type="OrthoDB" id="5296182at2"/>
<dbReference type="RefSeq" id="WP_011505855.1">
    <property type="nucleotide sequence ID" value="NC_007963.1"/>
</dbReference>
<feature type="signal peptide" evidence="1">
    <location>
        <begin position="1"/>
        <end position="25"/>
    </location>
</feature>
<dbReference type="Pfam" id="PF11191">
    <property type="entry name" value="DUF2782"/>
    <property type="match status" value="1"/>
</dbReference>
<organism evidence="2 3">
    <name type="scientific">Chromohalobacter israelensis (strain ATCC BAA-138 / DSM 3043 / CIP 106854 / NCIMB 13768 / 1H11)</name>
    <name type="common">Chromohalobacter salexigens</name>
    <dbReference type="NCBI Taxonomy" id="290398"/>
    <lineage>
        <taxon>Bacteria</taxon>
        <taxon>Pseudomonadati</taxon>
        <taxon>Pseudomonadota</taxon>
        <taxon>Gammaproteobacteria</taxon>
        <taxon>Oceanospirillales</taxon>
        <taxon>Halomonadaceae</taxon>
        <taxon>Chromohalobacter</taxon>
    </lineage>
</organism>
<protein>
    <recommendedName>
        <fullName evidence="4">DUF2782 domain-containing protein</fullName>
    </recommendedName>
</protein>
<keyword evidence="1" id="KW-0732">Signal</keyword>
<proteinExistence type="predicted"/>